<dbReference type="SUPFAM" id="SSF52402">
    <property type="entry name" value="Adenine nucleotide alpha hydrolases-like"/>
    <property type="match status" value="1"/>
</dbReference>
<evidence type="ECO:0000259" key="2">
    <source>
        <dbReference type="Pfam" id="PF00582"/>
    </source>
</evidence>
<evidence type="ECO:0000256" key="1">
    <source>
        <dbReference type="ARBA" id="ARBA00008791"/>
    </source>
</evidence>
<evidence type="ECO:0000313" key="4">
    <source>
        <dbReference type="Proteomes" id="UP000739411"/>
    </source>
</evidence>
<dbReference type="PANTHER" id="PTHR46268:SF6">
    <property type="entry name" value="UNIVERSAL STRESS PROTEIN UP12"/>
    <property type="match status" value="1"/>
</dbReference>
<dbReference type="InterPro" id="IPR014729">
    <property type="entry name" value="Rossmann-like_a/b/a_fold"/>
</dbReference>
<dbReference type="Pfam" id="PF00582">
    <property type="entry name" value="Usp"/>
    <property type="match status" value="1"/>
</dbReference>
<reference evidence="3 4" key="1">
    <citation type="submission" date="2020-10" db="EMBL/GenBank/DDBJ databases">
        <title>Connecting structure to function with the recovery of over 1000 high-quality activated sludge metagenome-assembled genomes encoding full-length rRNA genes using long-read sequencing.</title>
        <authorList>
            <person name="Singleton C.M."/>
            <person name="Petriglieri F."/>
            <person name="Kristensen J.M."/>
            <person name="Kirkegaard R.H."/>
            <person name="Michaelsen T.Y."/>
            <person name="Andersen M.H."/>
            <person name="Karst S.M."/>
            <person name="Dueholm M.S."/>
            <person name="Nielsen P.H."/>
            <person name="Albertsen M."/>
        </authorList>
    </citation>
    <scope>NUCLEOTIDE SEQUENCE [LARGE SCALE GENOMIC DNA]</scope>
    <source>
        <strain evidence="3">EsbW_18-Q3-R4-48_BATAC.463</strain>
    </source>
</reference>
<dbReference type="Gene3D" id="3.40.50.620">
    <property type="entry name" value="HUPs"/>
    <property type="match status" value="1"/>
</dbReference>
<sequence>MYKNILVAIDDSETSQCALKEALHIARTSNAKLYIAHVTDESLLNMHGHVFAHMAEQEAAGAVTTLAQAGQKLLVEAMLLADGIEAEALLLQANNRRVSETVVDKSKELNVDLIIIGRHGRRGLATFILGSAAEQIARIADASVLLVRKH</sequence>
<name>A0A935N227_9RHOO</name>
<dbReference type="AlphaFoldDB" id="A0A935N227"/>
<dbReference type="PRINTS" id="PR01438">
    <property type="entry name" value="UNVRSLSTRESS"/>
</dbReference>
<comment type="similarity">
    <text evidence="1">Belongs to the universal stress protein A family.</text>
</comment>
<dbReference type="InterPro" id="IPR006015">
    <property type="entry name" value="Universal_stress_UspA"/>
</dbReference>
<accession>A0A935N227</accession>
<dbReference type="CDD" id="cd00293">
    <property type="entry name" value="USP-like"/>
    <property type="match status" value="1"/>
</dbReference>
<protein>
    <submittedName>
        <fullName evidence="3">Universal stress protein</fullName>
    </submittedName>
</protein>
<dbReference type="InterPro" id="IPR006016">
    <property type="entry name" value="UspA"/>
</dbReference>
<dbReference type="PANTHER" id="PTHR46268">
    <property type="entry name" value="STRESS RESPONSE PROTEIN NHAX"/>
    <property type="match status" value="1"/>
</dbReference>
<organism evidence="3 4">
    <name type="scientific">Candidatus Dechloromonas phosphorivorans</name>
    <dbReference type="NCBI Taxonomy" id="2899244"/>
    <lineage>
        <taxon>Bacteria</taxon>
        <taxon>Pseudomonadati</taxon>
        <taxon>Pseudomonadota</taxon>
        <taxon>Betaproteobacteria</taxon>
        <taxon>Rhodocyclales</taxon>
        <taxon>Azonexaceae</taxon>
        <taxon>Dechloromonas</taxon>
    </lineage>
</organism>
<dbReference type="Proteomes" id="UP000739411">
    <property type="component" value="Unassembled WGS sequence"/>
</dbReference>
<evidence type="ECO:0000313" key="3">
    <source>
        <dbReference type="EMBL" id="MBK7415610.1"/>
    </source>
</evidence>
<dbReference type="EMBL" id="JADJMS010000022">
    <property type="protein sequence ID" value="MBK7415610.1"/>
    <property type="molecule type" value="Genomic_DNA"/>
</dbReference>
<gene>
    <name evidence="3" type="ORF">IPJ38_11390</name>
</gene>
<comment type="caution">
    <text evidence="3">The sequence shown here is derived from an EMBL/GenBank/DDBJ whole genome shotgun (WGS) entry which is preliminary data.</text>
</comment>
<feature type="domain" description="UspA" evidence="2">
    <location>
        <begin position="1"/>
        <end position="148"/>
    </location>
</feature>
<proteinExistence type="inferred from homology"/>